<dbReference type="EMBL" id="CP130613">
    <property type="protein sequence ID" value="WKW15185.1"/>
    <property type="molecule type" value="Genomic_DNA"/>
</dbReference>
<evidence type="ECO:0000256" key="1">
    <source>
        <dbReference type="SAM" id="Phobius"/>
    </source>
</evidence>
<dbReference type="KEGG" id="pspc:Strain318_001561"/>
<gene>
    <name evidence="2" type="ORF">Strain138_001561</name>
    <name evidence="3" type="ORF">Strain318_001561</name>
</gene>
<feature type="transmembrane region" description="Helical" evidence="1">
    <location>
        <begin position="124"/>
        <end position="140"/>
    </location>
</feature>
<reference evidence="2" key="1">
    <citation type="submission" date="2023-07" db="EMBL/GenBank/DDBJ databases">
        <authorList>
            <person name="Haufschild T."/>
            <person name="Kallscheuer N."/>
            <person name="Hammer J."/>
            <person name="Kohn T."/>
            <person name="Kabuu M."/>
            <person name="Jogler M."/>
            <person name="Wohfarth N."/>
            <person name="Heuer A."/>
            <person name="Rohde M."/>
            <person name="van Teeseling M.C.F."/>
            <person name="Jogler C."/>
        </authorList>
    </citation>
    <scope>NUCLEOTIDE SEQUENCE</scope>
    <source>
        <strain evidence="2">Strain 138</strain>
        <strain evidence="3">Strain 318</strain>
    </source>
</reference>
<dbReference type="EMBL" id="CP130612">
    <property type="protein sequence ID" value="WKW12277.1"/>
    <property type="molecule type" value="Genomic_DNA"/>
</dbReference>
<feature type="transmembrane region" description="Helical" evidence="1">
    <location>
        <begin position="101"/>
        <end position="118"/>
    </location>
</feature>
<keyword evidence="1" id="KW-0812">Transmembrane</keyword>
<dbReference type="AlphaFoldDB" id="A0AA49JUI8"/>
<dbReference type="InterPro" id="IPR032531">
    <property type="entry name" value="DUF4956"/>
</dbReference>
<proteinExistence type="predicted"/>
<protein>
    <submittedName>
        <fullName evidence="2">DUF4956 domain-containing protein</fullName>
    </submittedName>
</protein>
<organism evidence="2">
    <name type="scientific">Pseudogemmatithrix spongiicola</name>
    <dbReference type="NCBI Taxonomy" id="3062599"/>
    <lineage>
        <taxon>Bacteria</taxon>
        <taxon>Pseudomonadati</taxon>
        <taxon>Gemmatimonadota</taxon>
        <taxon>Gemmatimonadia</taxon>
        <taxon>Gemmatimonadales</taxon>
        <taxon>Gemmatimonadaceae</taxon>
        <taxon>Pseudogemmatithrix</taxon>
    </lineage>
</organism>
<dbReference type="Proteomes" id="UP001229955">
    <property type="component" value="Chromosome"/>
</dbReference>
<dbReference type="Pfam" id="PF16316">
    <property type="entry name" value="DUF4956"/>
    <property type="match status" value="1"/>
</dbReference>
<keyword evidence="1" id="KW-1133">Transmembrane helix</keyword>
<dbReference type="RefSeq" id="WP_367885154.1">
    <property type="nucleotide sequence ID" value="NZ_CP130612.1"/>
</dbReference>
<name>A0AA49JUI8_9BACT</name>
<feature type="transmembrane region" description="Helical" evidence="1">
    <location>
        <begin position="12"/>
        <end position="31"/>
    </location>
</feature>
<keyword evidence="4" id="KW-1185">Reference proteome</keyword>
<evidence type="ECO:0000313" key="4">
    <source>
        <dbReference type="Proteomes" id="UP001229955"/>
    </source>
</evidence>
<evidence type="ECO:0000313" key="2">
    <source>
        <dbReference type="EMBL" id="WKW12277.1"/>
    </source>
</evidence>
<evidence type="ECO:0000313" key="3">
    <source>
        <dbReference type="EMBL" id="WKW15185.1"/>
    </source>
</evidence>
<keyword evidence="1" id="KW-0472">Membrane</keyword>
<feature type="transmembrane region" description="Helical" evidence="1">
    <location>
        <begin position="68"/>
        <end position="89"/>
    </location>
</feature>
<sequence length="340" mass="37104">MSDFSQSLIWRNLYVRTTLWYALCGAITWALRNYAPPSWGALGSETLGNLVGGAPALTGNAEPTTPTALAASIAMFTGFAASLPVAWIYTLTRRKKGFQQSVVQTYLILPVVAAGIVVLVKHSLALAFSLGGIVAAVRFRTSLDDSKDAAGIFVVIGIGMAAAVAPSVAWVISVGFNLLMLILWWSDFGRPQALEGKAAEKKLERALSVANRTGTFLAKMDDEVLKAMSPEQLEALADRAWRRRKRNDPDLAEEDSVPEQAPRYERLLRLRTADVERTRALCEPLFPSLFSQWKFLGSVRENEVRVVEYGVSLAPTVTPGVVSDDLGRLPDSPLRGVELR</sequence>
<accession>A0AA49K0D9</accession>
<feature type="transmembrane region" description="Helical" evidence="1">
    <location>
        <begin position="152"/>
        <end position="185"/>
    </location>
</feature>
<accession>A0AA49JUI8</accession>